<dbReference type="GO" id="GO:0004694">
    <property type="term" value="F:eukaryotic translation initiation factor 2alpha kinase activity"/>
    <property type="evidence" value="ECO:0007669"/>
    <property type="project" value="TreeGrafter"/>
</dbReference>
<sequence length="279" mass="32830">MKMSESTDTGDFHTIKHELEIIKRLDNTHVIKYMATCFTGHHIYIQMELCRCDLQELIEAKHRIFETEEELDANDGHVYVEPNDLEYFISVEMLREVAQGLQYLHDRQPPVFHRDLRPQNVFMVIDPDTNAPVLKLGDFCLDKLPALALRHHRERMSARYTAPEVNYICDEKFAFKQSADIYSLGMIVIDLFNFDFTGKRRYERLKSIWELAIALIEVKVAVRPTCNQLIDRVDDLDPMDTQLVLKQYTDYKEEFRDIENKHLDKYVSHKIALLSQSVC</sequence>
<dbReference type="Pfam" id="PF00069">
    <property type="entry name" value="Pkinase"/>
    <property type="match status" value="1"/>
</dbReference>
<evidence type="ECO:0000256" key="1">
    <source>
        <dbReference type="ARBA" id="ARBA00012513"/>
    </source>
</evidence>
<dbReference type="PANTHER" id="PTHR11042">
    <property type="entry name" value="EUKARYOTIC TRANSLATION INITIATION FACTOR 2-ALPHA KINASE EIF2-ALPHA KINASE -RELATED"/>
    <property type="match status" value="1"/>
</dbReference>
<keyword evidence="9" id="KW-1185">Reference proteome</keyword>
<name>A0A7R9PU04_9ACAR</name>
<dbReference type="InterPro" id="IPR050339">
    <property type="entry name" value="CC_SR_Kinase"/>
</dbReference>
<dbReference type="CDD" id="cd00180">
    <property type="entry name" value="PKc"/>
    <property type="match status" value="1"/>
</dbReference>
<evidence type="ECO:0000259" key="7">
    <source>
        <dbReference type="PROSITE" id="PS50011"/>
    </source>
</evidence>
<dbReference type="GO" id="GO:0005634">
    <property type="term" value="C:nucleus"/>
    <property type="evidence" value="ECO:0007669"/>
    <property type="project" value="TreeGrafter"/>
</dbReference>
<organism evidence="8">
    <name type="scientific">Medioppia subpectinata</name>
    <dbReference type="NCBI Taxonomy" id="1979941"/>
    <lineage>
        <taxon>Eukaryota</taxon>
        <taxon>Metazoa</taxon>
        <taxon>Ecdysozoa</taxon>
        <taxon>Arthropoda</taxon>
        <taxon>Chelicerata</taxon>
        <taxon>Arachnida</taxon>
        <taxon>Acari</taxon>
        <taxon>Acariformes</taxon>
        <taxon>Sarcoptiformes</taxon>
        <taxon>Oribatida</taxon>
        <taxon>Brachypylina</taxon>
        <taxon>Oppioidea</taxon>
        <taxon>Oppiidae</taxon>
        <taxon>Medioppia</taxon>
    </lineage>
</organism>
<accession>A0A7R9PU04</accession>
<evidence type="ECO:0000256" key="3">
    <source>
        <dbReference type="ARBA" id="ARBA00022679"/>
    </source>
</evidence>
<evidence type="ECO:0000256" key="6">
    <source>
        <dbReference type="ARBA" id="ARBA00022840"/>
    </source>
</evidence>
<dbReference type="EMBL" id="OC854872">
    <property type="protein sequence ID" value="CAD7620650.1"/>
    <property type="molecule type" value="Genomic_DNA"/>
</dbReference>
<evidence type="ECO:0000256" key="4">
    <source>
        <dbReference type="ARBA" id="ARBA00022741"/>
    </source>
</evidence>
<dbReference type="Proteomes" id="UP000759131">
    <property type="component" value="Unassembled WGS sequence"/>
</dbReference>
<evidence type="ECO:0000256" key="2">
    <source>
        <dbReference type="ARBA" id="ARBA00022527"/>
    </source>
</evidence>
<proteinExistence type="predicted"/>
<keyword evidence="2" id="KW-0723">Serine/threonine-protein kinase</keyword>
<feature type="domain" description="Protein kinase" evidence="7">
    <location>
        <begin position="1"/>
        <end position="256"/>
    </location>
</feature>
<dbReference type="GO" id="GO:0004713">
    <property type="term" value="F:protein tyrosine kinase activity"/>
    <property type="evidence" value="ECO:0007669"/>
    <property type="project" value="InterPro"/>
</dbReference>
<evidence type="ECO:0000313" key="9">
    <source>
        <dbReference type="Proteomes" id="UP000759131"/>
    </source>
</evidence>
<dbReference type="InterPro" id="IPR020635">
    <property type="entry name" value="Tyr_kinase_cat_dom"/>
</dbReference>
<dbReference type="EC" id="2.7.11.1" evidence="1"/>
<dbReference type="GO" id="GO:0005737">
    <property type="term" value="C:cytoplasm"/>
    <property type="evidence" value="ECO:0007669"/>
    <property type="project" value="TreeGrafter"/>
</dbReference>
<dbReference type="SMART" id="SM00219">
    <property type="entry name" value="TyrKc"/>
    <property type="match status" value="1"/>
</dbReference>
<dbReference type="GO" id="GO:0005524">
    <property type="term" value="F:ATP binding"/>
    <property type="evidence" value="ECO:0007669"/>
    <property type="project" value="UniProtKB-KW"/>
</dbReference>
<dbReference type="PROSITE" id="PS50011">
    <property type="entry name" value="PROTEIN_KINASE_DOM"/>
    <property type="match status" value="1"/>
</dbReference>
<dbReference type="InterPro" id="IPR008266">
    <property type="entry name" value="Tyr_kinase_AS"/>
</dbReference>
<dbReference type="InterPro" id="IPR011009">
    <property type="entry name" value="Kinase-like_dom_sf"/>
</dbReference>
<dbReference type="OrthoDB" id="6430822at2759"/>
<evidence type="ECO:0000313" key="8">
    <source>
        <dbReference type="EMBL" id="CAD7620650.1"/>
    </source>
</evidence>
<dbReference type="SUPFAM" id="SSF56112">
    <property type="entry name" value="Protein kinase-like (PK-like)"/>
    <property type="match status" value="1"/>
</dbReference>
<keyword evidence="3" id="KW-0808">Transferase</keyword>
<dbReference type="EMBL" id="CAJPIZ010000297">
    <property type="protein sequence ID" value="CAG2101080.1"/>
    <property type="molecule type" value="Genomic_DNA"/>
</dbReference>
<dbReference type="Gene3D" id="1.10.510.10">
    <property type="entry name" value="Transferase(Phosphotransferase) domain 1"/>
    <property type="match status" value="1"/>
</dbReference>
<keyword evidence="4" id="KW-0547">Nucleotide-binding</keyword>
<gene>
    <name evidence="8" type="ORF">OSB1V03_LOCUS1131</name>
</gene>
<dbReference type="InterPro" id="IPR000719">
    <property type="entry name" value="Prot_kinase_dom"/>
</dbReference>
<keyword evidence="6" id="KW-0067">ATP-binding</keyword>
<dbReference type="PANTHER" id="PTHR11042:SF160">
    <property type="entry name" value="EUKARYOTIC TRANSLATION INITIATION FACTOR 2-ALPHA KINASE 1"/>
    <property type="match status" value="1"/>
</dbReference>
<protein>
    <recommendedName>
        <fullName evidence="1">non-specific serine/threonine protein kinase</fullName>
        <ecNumber evidence="1">2.7.11.1</ecNumber>
    </recommendedName>
</protein>
<evidence type="ECO:0000256" key="5">
    <source>
        <dbReference type="ARBA" id="ARBA00022777"/>
    </source>
</evidence>
<dbReference type="AlphaFoldDB" id="A0A7R9PU04"/>
<keyword evidence="5" id="KW-0418">Kinase</keyword>
<reference evidence="8" key="1">
    <citation type="submission" date="2020-11" db="EMBL/GenBank/DDBJ databases">
        <authorList>
            <person name="Tran Van P."/>
        </authorList>
    </citation>
    <scope>NUCLEOTIDE SEQUENCE</scope>
</reference>
<dbReference type="PROSITE" id="PS00109">
    <property type="entry name" value="PROTEIN_KINASE_TYR"/>
    <property type="match status" value="1"/>
</dbReference>